<comment type="caution">
    <text evidence="1">The sequence shown here is derived from an EMBL/GenBank/DDBJ whole genome shotgun (WGS) entry which is preliminary data.</text>
</comment>
<dbReference type="AlphaFoldDB" id="A0A7J8BYJ6"/>
<gene>
    <name evidence="1" type="ORF">HJG59_010059</name>
</gene>
<dbReference type="EMBL" id="JACASF010000022">
    <property type="protein sequence ID" value="KAF6403659.1"/>
    <property type="molecule type" value="Genomic_DNA"/>
</dbReference>
<sequence length="144" mass="15343">MEKGNETYMGILTTPLFHFTRGTLGNLHCSEPFRDSRGPSVPAMRSFKMWPLTVSLASLSLTDSDAPSFVFPLCAFARAVPAAGRAPPLSVLGHSPVTGSKSSVCFNPHPSIPSTSSLPRESLVPSLGDLLTLIYTPLSKDPPC</sequence>
<accession>A0A7J8BYJ6</accession>
<protein>
    <submittedName>
        <fullName evidence="1">Uncharacterized protein</fullName>
    </submittedName>
</protein>
<proteinExistence type="predicted"/>
<organism evidence="1 2">
    <name type="scientific">Molossus molossus</name>
    <name type="common">Pallas' mastiff bat</name>
    <name type="synonym">Vespertilio molossus</name>
    <dbReference type="NCBI Taxonomy" id="27622"/>
    <lineage>
        <taxon>Eukaryota</taxon>
        <taxon>Metazoa</taxon>
        <taxon>Chordata</taxon>
        <taxon>Craniata</taxon>
        <taxon>Vertebrata</taxon>
        <taxon>Euteleostomi</taxon>
        <taxon>Mammalia</taxon>
        <taxon>Eutheria</taxon>
        <taxon>Laurasiatheria</taxon>
        <taxon>Chiroptera</taxon>
        <taxon>Yangochiroptera</taxon>
        <taxon>Molossidae</taxon>
        <taxon>Molossus</taxon>
    </lineage>
</organism>
<evidence type="ECO:0000313" key="2">
    <source>
        <dbReference type="Proteomes" id="UP000550707"/>
    </source>
</evidence>
<name>A0A7J8BYJ6_MOLMO</name>
<dbReference type="InParanoid" id="A0A7J8BYJ6"/>
<evidence type="ECO:0000313" key="1">
    <source>
        <dbReference type="EMBL" id="KAF6403659.1"/>
    </source>
</evidence>
<keyword evidence="2" id="KW-1185">Reference proteome</keyword>
<dbReference type="Proteomes" id="UP000550707">
    <property type="component" value="Unassembled WGS sequence"/>
</dbReference>
<reference evidence="1 2" key="1">
    <citation type="journal article" date="2020" name="Nature">
        <title>Six reference-quality genomes reveal evolution of bat adaptations.</title>
        <authorList>
            <person name="Jebb D."/>
            <person name="Huang Z."/>
            <person name="Pippel M."/>
            <person name="Hughes G.M."/>
            <person name="Lavrichenko K."/>
            <person name="Devanna P."/>
            <person name="Winkler S."/>
            <person name="Jermiin L.S."/>
            <person name="Skirmuntt E.C."/>
            <person name="Katzourakis A."/>
            <person name="Burkitt-Gray L."/>
            <person name="Ray D.A."/>
            <person name="Sullivan K.A.M."/>
            <person name="Roscito J.G."/>
            <person name="Kirilenko B.M."/>
            <person name="Davalos L.M."/>
            <person name="Corthals A.P."/>
            <person name="Power M.L."/>
            <person name="Jones G."/>
            <person name="Ransome R.D."/>
            <person name="Dechmann D.K.N."/>
            <person name="Locatelli A.G."/>
            <person name="Puechmaille S.J."/>
            <person name="Fedrigo O."/>
            <person name="Jarvis E.D."/>
            <person name="Hiller M."/>
            <person name="Vernes S.C."/>
            <person name="Myers E.W."/>
            <person name="Teeling E.C."/>
        </authorList>
    </citation>
    <scope>NUCLEOTIDE SEQUENCE [LARGE SCALE GENOMIC DNA]</scope>
    <source>
        <strain evidence="1">MMolMol1</strain>
        <tissue evidence="1">Muscle</tissue>
    </source>
</reference>